<evidence type="ECO:0000313" key="1">
    <source>
        <dbReference type="EMBL" id="MBB6563457.1"/>
    </source>
</evidence>
<comment type="caution">
    <text evidence="1">The sequence shown here is derived from an EMBL/GenBank/DDBJ whole genome shotgun (WGS) entry which is preliminary data.</text>
</comment>
<keyword evidence="2" id="KW-1185">Reference proteome</keyword>
<evidence type="ECO:0008006" key="3">
    <source>
        <dbReference type="Google" id="ProtNLM"/>
    </source>
</evidence>
<sequence length="573" mass="60970">MSAVSSLSSSAAALGTQNATIKASTNSGAALAQAASASAATATTDFTASTPVSIPPAASGDGRFLYLTQMPSGLDSADLTYEALAQVSSASGRMQVWEQPPGAKTAVDQVLGRNAGASTEQARFAGLGSALLEQVASTGSGYKQTVVNIGAAYSPDRIQGKATDALWAIKSRPSASTELTIKTQSGATVRLSIHDQKAPTATGSGIAVQIEVDGKLTQQEREALQSLAKGFDEAIEGLTREPPLLNLDGLMKFDSKLLTKVELKAEVYGLNDKGERAMVLGTRFTANAGSREIELKTLKGTATVKTDLRQSAIWGSAEQKARAMQQYLGRVDKAAERGNGNQELVDLFKASFTALHGGYGATGKPSGLERVGPADLASDADAFSEEDHSLLTGLADFKASIVTNRRAANPRHTNEIDIFDYRIGQSTQISGGSAANRALTQTQTADLTAGYHRSLRSKREPDLSSDTSTQNYYYTQVEDHSSTQVELAYEKDKPVRALVTQAASQSLRTIMVENNKVVDTVEEPLQQQSKQKDLLPLLQHLLRQEEAKELSAEERQKTLREWNAMVLGEPGAA</sequence>
<evidence type="ECO:0000313" key="2">
    <source>
        <dbReference type="Proteomes" id="UP000575083"/>
    </source>
</evidence>
<gene>
    <name evidence="1" type="ORF">HNP48_006177</name>
</gene>
<proteinExistence type="predicted"/>
<organism evidence="1 2">
    <name type="scientific">Acidovorax soli</name>
    <dbReference type="NCBI Taxonomy" id="592050"/>
    <lineage>
        <taxon>Bacteria</taxon>
        <taxon>Pseudomonadati</taxon>
        <taxon>Pseudomonadota</taxon>
        <taxon>Betaproteobacteria</taxon>
        <taxon>Burkholderiales</taxon>
        <taxon>Comamonadaceae</taxon>
        <taxon>Acidovorax</taxon>
    </lineage>
</organism>
<accession>A0A7X0PK53</accession>
<dbReference type="AlphaFoldDB" id="A0A7X0PK53"/>
<dbReference type="Proteomes" id="UP000575083">
    <property type="component" value="Unassembled WGS sequence"/>
</dbReference>
<protein>
    <recommendedName>
        <fullName evidence="3">Lactate dehydrogenase</fullName>
    </recommendedName>
</protein>
<reference evidence="1 2" key="1">
    <citation type="submission" date="2020-08" db="EMBL/GenBank/DDBJ databases">
        <title>Functional genomics of gut bacteria from endangered species of beetles.</title>
        <authorList>
            <person name="Carlos-Shanley C."/>
        </authorList>
    </citation>
    <scope>NUCLEOTIDE SEQUENCE [LARGE SCALE GENOMIC DNA]</scope>
    <source>
        <strain evidence="1 2">S00198</strain>
    </source>
</reference>
<name>A0A7X0PK53_9BURK</name>
<dbReference type="EMBL" id="JACHLK010000019">
    <property type="protein sequence ID" value="MBB6563457.1"/>
    <property type="molecule type" value="Genomic_DNA"/>
</dbReference>
<dbReference type="RefSeq" id="WP_184864517.1">
    <property type="nucleotide sequence ID" value="NZ_JACHLK010000019.1"/>
</dbReference>